<evidence type="ECO:0000313" key="4">
    <source>
        <dbReference type="Proteomes" id="UP000193944"/>
    </source>
</evidence>
<dbReference type="Proteomes" id="UP000193944">
    <property type="component" value="Unassembled WGS sequence"/>
</dbReference>
<dbReference type="InterPro" id="IPR004827">
    <property type="entry name" value="bZIP"/>
</dbReference>
<accession>A0A1Y1WSZ7</accession>
<feature type="region of interest" description="Disordered" evidence="1">
    <location>
        <begin position="24"/>
        <end position="44"/>
    </location>
</feature>
<feature type="domain" description="BZIP" evidence="2">
    <location>
        <begin position="30"/>
        <end position="45"/>
    </location>
</feature>
<evidence type="ECO:0000313" key="3">
    <source>
        <dbReference type="EMBL" id="ORX76418.1"/>
    </source>
</evidence>
<comment type="caution">
    <text evidence="3">The sequence shown here is derived from an EMBL/GenBank/DDBJ whole genome shotgun (WGS) entry which is preliminary data.</text>
</comment>
<dbReference type="AlphaFoldDB" id="A0A1Y1WSZ7"/>
<dbReference type="EMBL" id="MCFG01000299">
    <property type="protein sequence ID" value="ORX76418.1"/>
    <property type="molecule type" value="Genomic_DNA"/>
</dbReference>
<keyword evidence="4" id="KW-1185">Reference proteome</keyword>
<proteinExistence type="predicted"/>
<evidence type="ECO:0000256" key="1">
    <source>
        <dbReference type="SAM" id="MobiDB-lite"/>
    </source>
</evidence>
<protein>
    <recommendedName>
        <fullName evidence="2">BZIP domain-containing protein</fullName>
    </recommendedName>
</protein>
<evidence type="ECO:0000259" key="2">
    <source>
        <dbReference type="PROSITE" id="PS00036"/>
    </source>
</evidence>
<reference evidence="3 4" key="2">
    <citation type="submission" date="2016-08" db="EMBL/GenBank/DDBJ databases">
        <title>Pervasive Adenine N6-methylation of Active Genes in Fungi.</title>
        <authorList>
            <consortium name="DOE Joint Genome Institute"/>
            <person name="Mondo S.J."/>
            <person name="Dannebaum R.O."/>
            <person name="Kuo R.C."/>
            <person name="Labutti K."/>
            <person name="Haridas S."/>
            <person name="Kuo A."/>
            <person name="Salamov A."/>
            <person name="Ahrendt S.R."/>
            <person name="Lipzen A."/>
            <person name="Sullivan W."/>
            <person name="Andreopoulos W.B."/>
            <person name="Clum A."/>
            <person name="Lindquist E."/>
            <person name="Daum C."/>
            <person name="Ramamoorthy G.K."/>
            <person name="Gryganskyi A."/>
            <person name="Culley D."/>
            <person name="Magnuson J.K."/>
            <person name="James T.Y."/>
            <person name="O'Malley M.A."/>
            <person name="Stajich J.E."/>
            <person name="Spatafora J.W."/>
            <person name="Visel A."/>
            <person name="Grigoriev I.V."/>
        </authorList>
    </citation>
    <scope>NUCLEOTIDE SEQUENCE [LARGE SCALE GENOMIC DNA]</scope>
    <source>
        <strain evidence="3 4">S4</strain>
    </source>
</reference>
<dbReference type="OrthoDB" id="10381998at2759"/>
<sequence length="330" mass="37547">MPARYYRRYRRRYPYRTYSRRYGYYSRSQRRTSRNQTAARQQRDKAEINISVPSRFEVFNGLITLNNGENVAPTTFETGVFALNIWDLLRKSEFYQSYSNMYDQVKIEKVTVKLTPYHYPIYTNTVGIGQYYNGYTVVTAWDRTGLSEEQIYVRNTATSGRATLIGSNDNSDGLYVTIDGPTAGTYRSVNPNSNTTITRSIYPSTIAEKGYYVNTADLDSWYGSFDPLTDRYYGIPNPRAVNGNGATVSDGSDIVTVPQYPLELIESKAITKNPAFIVETPEVPFKPTLLVGIYNDPISINNEQLIPRMSFNVEADIVCSFRGLRKASIV</sequence>
<dbReference type="GO" id="GO:0003700">
    <property type="term" value="F:DNA-binding transcription factor activity"/>
    <property type="evidence" value="ECO:0007669"/>
    <property type="project" value="InterPro"/>
</dbReference>
<organism evidence="3 4">
    <name type="scientific">Anaeromyces robustus</name>
    <dbReference type="NCBI Taxonomy" id="1754192"/>
    <lineage>
        <taxon>Eukaryota</taxon>
        <taxon>Fungi</taxon>
        <taxon>Fungi incertae sedis</taxon>
        <taxon>Chytridiomycota</taxon>
        <taxon>Chytridiomycota incertae sedis</taxon>
        <taxon>Neocallimastigomycetes</taxon>
        <taxon>Neocallimastigales</taxon>
        <taxon>Neocallimastigaceae</taxon>
        <taxon>Anaeromyces</taxon>
    </lineage>
</organism>
<dbReference type="PROSITE" id="PS00036">
    <property type="entry name" value="BZIP_BASIC"/>
    <property type="match status" value="1"/>
</dbReference>
<name>A0A1Y1WSZ7_9FUNG</name>
<reference evidence="3 4" key="1">
    <citation type="submission" date="2016-08" db="EMBL/GenBank/DDBJ databases">
        <title>A Parts List for Fungal Cellulosomes Revealed by Comparative Genomics.</title>
        <authorList>
            <consortium name="DOE Joint Genome Institute"/>
            <person name="Haitjema C.H."/>
            <person name="Gilmore S.P."/>
            <person name="Henske J.K."/>
            <person name="Solomon K.V."/>
            <person name="De Groot R."/>
            <person name="Kuo A."/>
            <person name="Mondo S.J."/>
            <person name="Salamov A.A."/>
            <person name="Labutti K."/>
            <person name="Zhao Z."/>
            <person name="Chiniquy J."/>
            <person name="Barry K."/>
            <person name="Brewer H.M."/>
            <person name="Purvine S.O."/>
            <person name="Wright A.T."/>
            <person name="Boxma B."/>
            <person name="Van Alen T."/>
            <person name="Hackstein J.H."/>
            <person name="Baker S.E."/>
            <person name="Grigoriev I.V."/>
            <person name="O'Malley M.A."/>
        </authorList>
    </citation>
    <scope>NUCLEOTIDE SEQUENCE [LARGE SCALE GENOMIC DNA]</scope>
    <source>
        <strain evidence="3 4">S4</strain>
    </source>
</reference>
<gene>
    <name evidence="3" type="ORF">BCR32DRAFT_248747</name>
</gene>